<keyword evidence="4" id="KW-0206">Cytoskeleton</keyword>
<sequence>MAELHVIGDLTSGEDFGSKSYFCVFEVVAGEHWSVVEGRISGCTHVMHAGEEGTVSWSLPIDIHFTMNSIEGWPKISLQVWSLDKYGRKDLEGYGVAFVPPPSVDEQDVVVDTWRPCYWSSSFFTRLYENLRLVVFGGNPVLRDKALIHTNDERFKLRTRSSGRVLLQLNVISRGMHRLGIQYS</sequence>
<evidence type="ECO:0000256" key="3">
    <source>
        <dbReference type="ARBA" id="ARBA00022794"/>
    </source>
</evidence>
<keyword evidence="5" id="KW-0966">Cell projection</keyword>
<reference evidence="7 8" key="1">
    <citation type="submission" date="2013-07" db="EMBL/GenBank/DDBJ databases">
        <authorList>
            <person name="Stoco P.H."/>
            <person name="Wagner G."/>
            <person name="Gerber A."/>
            <person name="Zaha A."/>
            <person name="Thompson C."/>
            <person name="Bartholomeu D.C."/>
            <person name="Luckemeyer D.D."/>
            <person name="Bahia D."/>
            <person name="Loreto E."/>
            <person name="Prestes E.B."/>
            <person name="Lima F.M."/>
            <person name="Rodrigues-Luiz G."/>
            <person name="Vallejo G.A."/>
            <person name="Filho J.F."/>
            <person name="Monteiro K.M."/>
            <person name="Tyler K.M."/>
            <person name="de Almeida L.G."/>
            <person name="Ortiz M.F."/>
            <person name="Siervo M.A."/>
            <person name="de Moraes M.H."/>
            <person name="Cunha O.L."/>
            <person name="Mendonca-Neto R."/>
            <person name="Silva R."/>
            <person name="Teixeira S.M."/>
            <person name="Murta S.M."/>
            <person name="Sincero T.C."/>
            <person name="Mendes T.A."/>
            <person name="Urmenyi T.P."/>
            <person name="Silva V.G."/>
            <person name="da Rocha W.D."/>
            <person name="Andersson B."/>
            <person name="Romanha A.J."/>
            <person name="Steindel M."/>
            <person name="de Vasconcelos A.T."/>
            <person name="Grisard E.C."/>
        </authorList>
    </citation>
    <scope>NUCLEOTIDE SEQUENCE [LARGE SCALE GENOMIC DNA]</scope>
    <source>
        <strain evidence="7 8">SC58</strain>
    </source>
</reference>
<evidence type="ECO:0000313" key="7">
    <source>
        <dbReference type="EMBL" id="ESL10343.1"/>
    </source>
</evidence>
<evidence type="ECO:0000256" key="1">
    <source>
        <dbReference type="ARBA" id="ARBA00004120"/>
    </source>
</evidence>
<protein>
    <recommendedName>
        <fullName evidence="6">B9 domain-containing protein 2</fullName>
    </recommendedName>
</protein>
<dbReference type="Pfam" id="PF07162">
    <property type="entry name" value="B9-C2"/>
    <property type="match status" value="1"/>
</dbReference>
<accession>A0A061J4I0</accession>
<gene>
    <name evidence="7" type="ORF">TRSC58_01927</name>
</gene>
<proteinExistence type="predicted"/>
<dbReference type="GO" id="GO:0036038">
    <property type="term" value="C:MKS complex"/>
    <property type="evidence" value="ECO:0007669"/>
    <property type="project" value="TreeGrafter"/>
</dbReference>
<evidence type="ECO:0000256" key="2">
    <source>
        <dbReference type="ARBA" id="ARBA00022490"/>
    </source>
</evidence>
<dbReference type="GO" id="GO:0060271">
    <property type="term" value="P:cilium assembly"/>
    <property type="evidence" value="ECO:0007669"/>
    <property type="project" value="TreeGrafter"/>
</dbReference>
<name>A0A061J4I0_TRYRA</name>
<dbReference type="VEuPathDB" id="TriTrypDB:TRSC58_01927"/>
<dbReference type="AlphaFoldDB" id="A0A061J4I0"/>
<dbReference type="InterPro" id="IPR010796">
    <property type="entry name" value="C2_B9-type_dom"/>
</dbReference>
<evidence type="ECO:0000313" key="8">
    <source>
        <dbReference type="Proteomes" id="UP000031737"/>
    </source>
</evidence>
<dbReference type="PANTHER" id="PTHR12968">
    <property type="entry name" value="B9 DOMAIN-CONTAINING"/>
    <property type="match status" value="1"/>
</dbReference>
<dbReference type="Proteomes" id="UP000031737">
    <property type="component" value="Unassembled WGS sequence"/>
</dbReference>
<dbReference type="EMBL" id="AUPL01001927">
    <property type="protein sequence ID" value="ESL10343.1"/>
    <property type="molecule type" value="Genomic_DNA"/>
</dbReference>
<evidence type="ECO:0000256" key="5">
    <source>
        <dbReference type="ARBA" id="ARBA00023273"/>
    </source>
</evidence>
<dbReference type="OrthoDB" id="184109at2759"/>
<comment type="caution">
    <text evidence="7">The sequence shown here is derived from an EMBL/GenBank/DDBJ whole genome shotgun (WGS) entry which is preliminary data.</text>
</comment>
<keyword evidence="3" id="KW-0970">Cilium biogenesis/degradation</keyword>
<dbReference type="PANTHER" id="PTHR12968:SF2">
    <property type="entry name" value="B9 DOMAIN-CONTAINING PROTEIN 2"/>
    <property type="match status" value="1"/>
</dbReference>
<evidence type="ECO:0000256" key="4">
    <source>
        <dbReference type="ARBA" id="ARBA00023212"/>
    </source>
</evidence>
<dbReference type="PROSITE" id="PS51381">
    <property type="entry name" value="C2_B9"/>
    <property type="match status" value="1"/>
</dbReference>
<keyword evidence="8" id="KW-1185">Reference proteome</keyword>
<keyword evidence="2" id="KW-0963">Cytoplasm</keyword>
<evidence type="ECO:0000256" key="6">
    <source>
        <dbReference type="ARBA" id="ARBA00039272"/>
    </source>
</evidence>
<organism evidence="7 8">
    <name type="scientific">Trypanosoma rangeli SC58</name>
    <dbReference type="NCBI Taxonomy" id="429131"/>
    <lineage>
        <taxon>Eukaryota</taxon>
        <taxon>Discoba</taxon>
        <taxon>Euglenozoa</taxon>
        <taxon>Kinetoplastea</taxon>
        <taxon>Metakinetoplastina</taxon>
        <taxon>Trypanosomatida</taxon>
        <taxon>Trypanosomatidae</taxon>
        <taxon>Trypanosoma</taxon>
        <taxon>Herpetosoma</taxon>
    </lineage>
</organism>
<comment type="subcellular location">
    <subcellularLocation>
        <location evidence="1">Cytoplasm</location>
        <location evidence="1">Cytoskeleton</location>
        <location evidence="1">Cilium basal body</location>
    </subcellularLocation>
</comment>